<comment type="caution">
    <text evidence="2">The sequence shown here is derived from an EMBL/GenBank/DDBJ whole genome shotgun (WGS) entry which is preliminary data.</text>
</comment>
<gene>
    <name evidence="2" type="ORF">AAHA92_06936</name>
</gene>
<feature type="compositionally biased region" description="Basic and acidic residues" evidence="1">
    <location>
        <begin position="25"/>
        <end position="36"/>
    </location>
</feature>
<sequence length="151" mass="16291">MLGLKPKCDNDGGEVRRTGQTGSPRSRETSPLERTRSSQHLFPLPYFTPVCSIVSSLSNWLTPKTSTSPRPPFQSASASLRIEPLVRGRAAAAWSDHRHSVPRCRLSSLSLATGVAAPAPRWSILTVSPAPSPRMATPIHLTDRDQGANLG</sequence>
<organism evidence="2 3">
    <name type="scientific">Salvia divinorum</name>
    <name type="common">Maria pastora</name>
    <name type="synonym">Diviner's sage</name>
    <dbReference type="NCBI Taxonomy" id="28513"/>
    <lineage>
        <taxon>Eukaryota</taxon>
        <taxon>Viridiplantae</taxon>
        <taxon>Streptophyta</taxon>
        <taxon>Embryophyta</taxon>
        <taxon>Tracheophyta</taxon>
        <taxon>Spermatophyta</taxon>
        <taxon>Magnoliopsida</taxon>
        <taxon>eudicotyledons</taxon>
        <taxon>Gunneridae</taxon>
        <taxon>Pentapetalae</taxon>
        <taxon>asterids</taxon>
        <taxon>lamiids</taxon>
        <taxon>Lamiales</taxon>
        <taxon>Lamiaceae</taxon>
        <taxon>Nepetoideae</taxon>
        <taxon>Mentheae</taxon>
        <taxon>Salviinae</taxon>
        <taxon>Salvia</taxon>
        <taxon>Salvia subgen. Calosphace</taxon>
    </lineage>
</organism>
<feature type="region of interest" description="Disordered" evidence="1">
    <location>
        <begin position="1"/>
        <end position="37"/>
    </location>
</feature>
<feature type="compositionally biased region" description="Basic and acidic residues" evidence="1">
    <location>
        <begin position="1"/>
        <end position="17"/>
    </location>
</feature>
<evidence type="ECO:0000313" key="3">
    <source>
        <dbReference type="Proteomes" id="UP001567538"/>
    </source>
</evidence>
<name>A0ABD1I8B7_SALDI</name>
<protein>
    <submittedName>
        <fullName evidence="2">Uncharacterized protein</fullName>
    </submittedName>
</protein>
<evidence type="ECO:0000313" key="2">
    <source>
        <dbReference type="EMBL" id="KAL1564617.1"/>
    </source>
</evidence>
<keyword evidence="3" id="KW-1185">Reference proteome</keyword>
<dbReference type="EMBL" id="JBEAFC010000003">
    <property type="protein sequence ID" value="KAL1564617.1"/>
    <property type="molecule type" value="Genomic_DNA"/>
</dbReference>
<dbReference type="AlphaFoldDB" id="A0ABD1I8B7"/>
<accession>A0ABD1I8B7</accession>
<reference evidence="2 3" key="1">
    <citation type="submission" date="2024-06" db="EMBL/GenBank/DDBJ databases">
        <title>A chromosome level genome sequence of Diviner's sage (Salvia divinorum).</title>
        <authorList>
            <person name="Ford S.A."/>
            <person name="Ro D.-K."/>
            <person name="Ness R.W."/>
            <person name="Phillips M.A."/>
        </authorList>
    </citation>
    <scope>NUCLEOTIDE SEQUENCE [LARGE SCALE GENOMIC DNA]</scope>
    <source>
        <strain evidence="2">SAF-2024a</strain>
        <tissue evidence="2">Leaf</tissue>
    </source>
</reference>
<evidence type="ECO:0000256" key="1">
    <source>
        <dbReference type="SAM" id="MobiDB-lite"/>
    </source>
</evidence>
<proteinExistence type="predicted"/>
<dbReference type="Proteomes" id="UP001567538">
    <property type="component" value="Unassembled WGS sequence"/>
</dbReference>